<protein>
    <submittedName>
        <fullName evidence="2">Uncharacterized protein</fullName>
    </submittedName>
</protein>
<name>A0A0E9W9R6_ANGAN</name>
<feature type="transmembrane region" description="Helical" evidence="1">
    <location>
        <begin position="12"/>
        <end position="31"/>
    </location>
</feature>
<evidence type="ECO:0000256" key="1">
    <source>
        <dbReference type="SAM" id="Phobius"/>
    </source>
</evidence>
<feature type="transmembrane region" description="Helical" evidence="1">
    <location>
        <begin position="79"/>
        <end position="99"/>
    </location>
</feature>
<organism evidence="2">
    <name type="scientific">Anguilla anguilla</name>
    <name type="common">European freshwater eel</name>
    <name type="synonym">Muraena anguilla</name>
    <dbReference type="NCBI Taxonomy" id="7936"/>
    <lineage>
        <taxon>Eukaryota</taxon>
        <taxon>Metazoa</taxon>
        <taxon>Chordata</taxon>
        <taxon>Craniata</taxon>
        <taxon>Vertebrata</taxon>
        <taxon>Euteleostomi</taxon>
        <taxon>Actinopterygii</taxon>
        <taxon>Neopterygii</taxon>
        <taxon>Teleostei</taxon>
        <taxon>Anguilliformes</taxon>
        <taxon>Anguillidae</taxon>
        <taxon>Anguilla</taxon>
    </lineage>
</organism>
<keyword evidence="1" id="KW-0472">Membrane</keyword>
<dbReference type="EMBL" id="GBXM01021531">
    <property type="protein sequence ID" value="JAH87046.1"/>
    <property type="molecule type" value="Transcribed_RNA"/>
</dbReference>
<sequence>MKIGCEQTLSSSLFYSALSPSLYLLLALALYLSLSFGAPPSRISFSGVTVLIALGIILLILAVLGHCGACNGSKGALTAVWRNSLGLQLYFTGMVAYIFN</sequence>
<accession>A0A0E9W9R6</accession>
<dbReference type="AlphaFoldDB" id="A0A0E9W9R6"/>
<evidence type="ECO:0000313" key="2">
    <source>
        <dbReference type="EMBL" id="JAH87046.1"/>
    </source>
</evidence>
<keyword evidence="1" id="KW-0812">Transmembrane</keyword>
<reference evidence="2" key="1">
    <citation type="submission" date="2014-11" db="EMBL/GenBank/DDBJ databases">
        <authorList>
            <person name="Amaro Gonzalez C."/>
        </authorList>
    </citation>
    <scope>NUCLEOTIDE SEQUENCE</scope>
</reference>
<keyword evidence="1" id="KW-1133">Transmembrane helix</keyword>
<proteinExistence type="predicted"/>
<reference evidence="2" key="2">
    <citation type="journal article" date="2015" name="Fish Shellfish Immunol.">
        <title>Early steps in the European eel (Anguilla anguilla)-Vibrio vulnificus interaction in the gills: Role of the RtxA13 toxin.</title>
        <authorList>
            <person name="Callol A."/>
            <person name="Pajuelo D."/>
            <person name="Ebbesson L."/>
            <person name="Teles M."/>
            <person name="MacKenzie S."/>
            <person name="Amaro C."/>
        </authorList>
    </citation>
    <scope>NUCLEOTIDE SEQUENCE</scope>
</reference>
<feature type="transmembrane region" description="Helical" evidence="1">
    <location>
        <begin position="43"/>
        <end position="67"/>
    </location>
</feature>